<reference evidence="1 2" key="1">
    <citation type="submission" date="2024-01" db="EMBL/GenBank/DDBJ databases">
        <title>The genomes of 5 underutilized Papilionoideae crops provide insights into root nodulation and disease resistanc.</title>
        <authorList>
            <person name="Jiang F."/>
        </authorList>
    </citation>
    <scope>NUCLEOTIDE SEQUENCE [LARGE SCALE GENOMIC DNA]</scope>
    <source>
        <strain evidence="1">DUOXIRENSHENG_FW03</strain>
        <tissue evidence="1">Leaves</tissue>
    </source>
</reference>
<comment type="caution">
    <text evidence="1">The sequence shown here is derived from an EMBL/GenBank/DDBJ whole genome shotgun (WGS) entry which is preliminary data.</text>
</comment>
<protein>
    <submittedName>
        <fullName evidence="1">Uncharacterized protein</fullName>
    </submittedName>
</protein>
<name>A0AAN9SMG4_PSOTE</name>
<organism evidence="1 2">
    <name type="scientific">Psophocarpus tetragonolobus</name>
    <name type="common">Winged bean</name>
    <name type="synonym">Dolichos tetragonolobus</name>
    <dbReference type="NCBI Taxonomy" id="3891"/>
    <lineage>
        <taxon>Eukaryota</taxon>
        <taxon>Viridiplantae</taxon>
        <taxon>Streptophyta</taxon>
        <taxon>Embryophyta</taxon>
        <taxon>Tracheophyta</taxon>
        <taxon>Spermatophyta</taxon>
        <taxon>Magnoliopsida</taxon>
        <taxon>eudicotyledons</taxon>
        <taxon>Gunneridae</taxon>
        <taxon>Pentapetalae</taxon>
        <taxon>rosids</taxon>
        <taxon>fabids</taxon>
        <taxon>Fabales</taxon>
        <taxon>Fabaceae</taxon>
        <taxon>Papilionoideae</taxon>
        <taxon>50 kb inversion clade</taxon>
        <taxon>NPAAA clade</taxon>
        <taxon>indigoferoid/millettioid clade</taxon>
        <taxon>Phaseoleae</taxon>
        <taxon>Psophocarpus</taxon>
    </lineage>
</organism>
<dbReference type="AlphaFoldDB" id="A0AAN9SMG4"/>
<dbReference type="EMBL" id="JAYMYS010000003">
    <property type="protein sequence ID" value="KAK7400602.1"/>
    <property type="molecule type" value="Genomic_DNA"/>
</dbReference>
<keyword evidence="2" id="KW-1185">Reference proteome</keyword>
<accession>A0AAN9SMG4</accession>
<dbReference type="Proteomes" id="UP001386955">
    <property type="component" value="Unassembled WGS sequence"/>
</dbReference>
<proteinExistence type="predicted"/>
<sequence length="123" mass="13471">MKQNKTCFELFSSYQKKGIISNSNKGAEAFQACDNSSSYVASVLACHGIRSRTKAKLIFQVTLHTSGPSALNLVLHLYFEHANAVYNLCLIGACNQANCPANTTQLAIINYGIFTRKEDGAYK</sequence>
<evidence type="ECO:0000313" key="1">
    <source>
        <dbReference type="EMBL" id="KAK7400602.1"/>
    </source>
</evidence>
<gene>
    <name evidence="1" type="ORF">VNO78_11812</name>
</gene>
<evidence type="ECO:0000313" key="2">
    <source>
        <dbReference type="Proteomes" id="UP001386955"/>
    </source>
</evidence>